<evidence type="ECO:0000313" key="1">
    <source>
        <dbReference type="EMBL" id="KAL2619885.1"/>
    </source>
</evidence>
<sequence length="71" mass="7823">MHTARSGRAIAATNEVERVQAGMSNIDGAATEEYEQVLDSQAEEVNRITATEHESIPVVVHAITLKQLRYD</sequence>
<comment type="caution">
    <text evidence="1">The sequence shown here is derived from an EMBL/GenBank/DDBJ whole genome shotgun (WGS) entry which is preliminary data.</text>
</comment>
<dbReference type="Proteomes" id="UP001605036">
    <property type="component" value="Unassembled WGS sequence"/>
</dbReference>
<accession>A0ABD1XZG7</accession>
<gene>
    <name evidence="1" type="ORF">R1flu_000090</name>
</gene>
<keyword evidence="2" id="KW-1185">Reference proteome</keyword>
<dbReference type="AlphaFoldDB" id="A0ABD1XZG7"/>
<reference evidence="1 2" key="1">
    <citation type="submission" date="2024-09" db="EMBL/GenBank/DDBJ databases">
        <title>Chromosome-scale assembly of Riccia fluitans.</title>
        <authorList>
            <person name="Paukszto L."/>
            <person name="Sawicki J."/>
            <person name="Karawczyk K."/>
            <person name="Piernik-Szablinska J."/>
            <person name="Szczecinska M."/>
            <person name="Mazdziarz M."/>
        </authorList>
    </citation>
    <scope>NUCLEOTIDE SEQUENCE [LARGE SCALE GENOMIC DNA]</scope>
    <source>
        <strain evidence="1">Rf_01</strain>
        <tissue evidence="1">Aerial parts of the thallus</tissue>
    </source>
</reference>
<evidence type="ECO:0000313" key="2">
    <source>
        <dbReference type="Proteomes" id="UP001605036"/>
    </source>
</evidence>
<organism evidence="1 2">
    <name type="scientific">Riccia fluitans</name>
    <dbReference type="NCBI Taxonomy" id="41844"/>
    <lineage>
        <taxon>Eukaryota</taxon>
        <taxon>Viridiplantae</taxon>
        <taxon>Streptophyta</taxon>
        <taxon>Embryophyta</taxon>
        <taxon>Marchantiophyta</taxon>
        <taxon>Marchantiopsida</taxon>
        <taxon>Marchantiidae</taxon>
        <taxon>Marchantiales</taxon>
        <taxon>Ricciaceae</taxon>
        <taxon>Riccia</taxon>
    </lineage>
</organism>
<dbReference type="EMBL" id="JBHFFA010000006">
    <property type="protein sequence ID" value="KAL2619885.1"/>
    <property type="molecule type" value="Genomic_DNA"/>
</dbReference>
<name>A0ABD1XZG7_9MARC</name>
<proteinExistence type="predicted"/>
<protein>
    <submittedName>
        <fullName evidence="1">Uncharacterized protein</fullName>
    </submittedName>
</protein>